<dbReference type="InterPro" id="IPR025295">
    <property type="entry name" value="eCIS_core_dom"/>
</dbReference>
<feature type="domain" description="eCIS core" evidence="2">
    <location>
        <begin position="86"/>
        <end position="157"/>
    </location>
</feature>
<evidence type="ECO:0000313" key="4">
    <source>
        <dbReference type="Proteomes" id="UP001160499"/>
    </source>
</evidence>
<reference evidence="3 4" key="1">
    <citation type="submission" date="2023-04" db="EMBL/GenBank/DDBJ databases">
        <title>Forest soil microbial communities from Buena Vista Peninsula, Colon Province, Panama.</title>
        <authorList>
            <person name="Bouskill N."/>
        </authorList>
    </citation>
    <scope>NUCLEOTIDE SEQUENCE [LARGE SCALE GENOMIC DNA]</scope>
    <source>
        <strain evidence="3 4">GGS1</strain>
    </source>
</reference>
<feature type="compositionally biased region" description="Basic and acidic residues" evidence="1">
    <location>
        <begin position="1"/>
        <end position="14"/>
    </location>
</feature>
<dbReference type="Pfam" id="PF13699">
    <property type="entry name" value="eCIS_core"/>
    <property type="match status" value="1"/>
</dbReference>
<protein>
    <recommendedName>
        <fullName evidence="2">eCIS core domain-containing protein</fullName>
    </recommendedName>
</protein>
<keyword evidence="4" id="KW-1185">Reference proteome</keyword>
<comment type="caution">
    <text evidence="3">The sequence shown here is derived from an EMBL/GenBank/DDBJ whole genome shotgun (WGS) entry which is preliminary data.</text>
</comment>
<name>A0ABT6M0D8_9ACTN</name>
<accession>A0ABT6M0D8</accession>
<feature type="compositionally biased region" description="Low complexity" evidence="1">
    <location>
        <begin position="22"/>
        <end position="34"/>
    </location>
</feature>
<dbReference type="Proteomes" id="UP001160499">
    <property type="component" value="Unassembled WGS sequence"/>
</dbReference>
<organism evidence="3 4">
    <name type="scientific">Streptomyces pseudovenezuelae</name>
    <dbReference type="NCBI Taxonomy" id="67350"/>
    <lineage>
        <taxon>Bacteria</taxon>
        <taxon>Bacillati</taxon>
        <taxon>Actinomycetota</taxon>
        <taxon>Actinomycetes</taxon>
        <taxon>Kitasatosporales</taxon>
        <taxon>Streptomycetaceae</taxon>
        <taxon>Streptomyces</taxon>
        <taxon>Streptomyces aurantiacus group</taxon>
    </lineage>
</organism>
<gene>
    <name evidence="3" type="ORF">M2283_009379</name>
</gene>
<feature type="region of interest" description="Disordered" evidence="1">
    <location>
        <begin position="1"/>
        <end position="34"/>
    </location>
</feature>
<evidence type="ECO:0000259" key="2">
    <source>
        <dbReference type="Pfam" id="PF13699"/>
    </source>
</evidence>
<evidence type="ECO:0000313" key="3">
    <source>
        <dbReference type="EMBL" id="MDH6222032.1"/>
    </source>
</evidence>
<dbReference type="EMBL" id="JARXVH010000028">
    <property type="protein sequence ID" value="MDH6222032.1"/>
    <property type="molecule type" value="Genomic_DNA"/>
</dbReference>
<evidence type="ECO:0000256" key="1">
    <source>
        <dbReference type="SAM" id="MobiDB-lite"/>
    </source>
</evidence>
<sequence length="481" mass="51205">MRAQDPAKDPDRAARGGRLRAADPAAPRPAAGPAAQMLALQRTIGNAAVARLIDAARHTHGPGCGHQEAPVQRSAVHEALRGPGQPMAAPLRAEMESRLGADFSDVRLHTDAAARRSASGIGARAYTSGSHIVVGAGGTDRHTLAHELTHIIQQRQGPVAGTDHGDGLALSDPSDRFERAAEENAARVMSGPAPQAAVQAEPAARPVAGPRAAPVQRRLSYGPWSRKHVQDGEFMSLLEAADPGARARGIEAPFASLVRQVEQAGRQVHFREEKPPRGRAAFSVVEGEGVLAIDPPSATASAKELRAFATTLAHELQHAVDFTEKRFPTDRKAEYPGDDDTKRKTGQISAELRAFGVEAAAAAKLALGDHYEEAEKPFSKLVSGLGSSSISPEQQTMVQEFQQIASFEAAGKDPLLALRKVGVAQSRILDRLAAYLLQYGMMPEPGPDKALAWLEQNPKVVQLGLVEGAGLFHARRPQLRK</sequence>
<proteinExistence type="predicted"/>
<dbReference type="RefSeq" id="WP_280882697.1">
    <property type="nucleotide sequence ID" value="NZ_JARXVH010000028.1"/>
</dbReference>